<dbReference type="Proteomes" id="UP001158045">
    <property type="component" value="Unassembled WGS sequence"/>
</dbReference>
<keyword evidence="4" id="KW-1185">Reference proteome</keyword>
<dbReference type="Pfam" id="PF11104">
    <property type="entry name" value="PilM_2"/>
    <property type="match status" value="1"/>
</dbReference>
<dbReference type="PANTHER" id="PTHR32432">
    <property type="entry name" value="CELL DIVISION PROTEIN FTSA-RELATED"/>
    <property type="match status" value="1"/>
</dbReference>
<dbReference type="InterPro" id="IPR050696">
    <property type="entry name" value="FtsA/MreB"/>
</dbReference>
<gene>
    <name evidence="3" type="primary">pilM</name>
    <name evidence="3" type="ORF">QE109_03635</name>
</gene>
<evidence type="ECO:0000256" key="1">
    <source>
        <dbReference type="SAM" id="MobiDB-lite"/>
    </source>
</evidence>
<dbReference type="SUPFAM" id="SSF53067">
    <property type="entry name" value="Actin-like ATPase domain"/>
    <property type="match status" value="2"/>
</dbReference>
<dbReference type="SMART" id="SM00842">
    <property type="entry name" value="FtsA"/>
    <property type="match status" value="1"/>
</dbReference>
<dbReference type="EMBL" id="JARYZI010000002">
    <property type="protein sequence ID" value="MDH8677223.1"/>
    <property type="molecule type" value="Genomic_DNA"/>
</dbReference>
<evidence type="ECO:0000259" key="2">
    <source>
        <dbReference type="SMART" id="SM00842"/>
    </source>
</evidence>
<dbReference type="InterPro" id="IPR043129">
    <property type="entry name" value="ATPase_NBD"/>
</dbReference>
<feature type="compositionally biased region" description="Low complexity" evidence="1">
    <location>
        <begin position="599"/>
        <end position="615"/>
    </location>
</feature>
<reference evidence="3 4" key="1">
    <citation type="submission" date="2023-04" db="EMBL/GenBank/DDBJ databases">
        <title>Fusibacter bizertensis strain WBS, isolated from littoral bottom sediments of the Arctic seas - biochemical and genomic analysis.</title>
        <authorList>
            <person name="Brioukhanov A.L."/>
        </authorList>
    </citation>
    <scope>NUCLEOTIDE SEQUENCE [LARGE SCALE GENOMIC DNA]</scope>
    <source>
        <strain evidence="3 4">WBS</strain>
    </source>
</reference>
<accession>A0ABT6N9Y3</accession>
<proteinExistence type="predicted"/>
<dbReference type="PANTHER" id="PTHR32432:SF3">
    <property type="entry name" value="ETHANOLAMINE UTILIZATION PROTEIN EUTJ"/>
    <property type="match status" value="1"/>
</dbReference>
<dbReference type="InterPro" id="IPR003494">
    <property type="entry name" value="SHS2_FtsA"/>
</dbReference>
<sequence>MTKKLNPMPKNLMFALDIGTRSVVGVLSKKVDKKYVVVDYEIMEHPDRAMFDGQIHDIAKVTDVVKTVVGKVEERNGFRLEQAAIAAAGRALKTERAVYELEIDVTKEIDKSVTDSIEMQAIQLAQKKLTESNELQSSYYCVGYSVINYFLDNSMILNPVGHRGQKLSVDIIATFLPHIVVDSLYSVINKAGLEVMNLTLEPIASINVAIPQNLRLLNLALVDVGAGTSDIAISKDGSVISYGMVALAGDEITEKIAQTYLLDFNNAEKLKIGLCKNGPNKFVDVLGLTHEMTTDEIMMQLDDVVDNITKEVAENIIQLNKKPPSAVFCIGGGAQIPGFTSALAKHLNLPLERVVIKSVENLEMISFETTALVGPEFITPMGIGVTAFEERDQDFIQVNVNETAIRLFNSKPLQVSDALILTGYNARSLISERGESYTITIDDTHREIKGDYGEPARIYINGVQAHLDSKINHKDQITIISAEKGKARRMTLREAVKLDSFVSLNGEKIKTIEFVSVNGVNRTGEYILIAGDEIVTKGIKTVRELAEAVELDLTQFAIYLGEQKLEPTYKIRTGDAYTYIKEEESIVVSKDKFKKDSDSNNGTESSEGVEGVDSVSSQNEADVSGHLDVVINGSSVQIPNHKKEIVFVDIFNHIEFDLTKPQGILVLKLNGERAKYTDLLKSGDIIDVFWNN</sequence>
<name>A0ABT6N9Y3_9FIRM</name>
<evidence type="ECO:0000313" key="4">
    <source>
        <dbReference type="Proteomes" id="UP001158045"/>
    </source>
</evidence>
<dbReference type="CDD" id="cd24004">
    <property type="entry name" value="ASKHA_NBD_PilM-like"/>
    <property type="match status" value="1"/>
</dbReference>
<dbReference type="InterPro" id="IPR005883">
    <property type="entry name" value="PilM"/>
</dbReference>
<protein>
    <submittedName>
        <fullName evidence="3">Pilus assembly protein PilM</fullName>
    </submittedName>
</protein>
<dbReference type="RefSeq" id="WP_281093035.1">
    <property type="nucleotide sequence ID" value="NZ_JARYZI010000002.1"/>
</dbReference>
<feature type="region of interest" description="Disordered" evidence="1">
    <location>
        <begin position="592"/>
        <end position="615"/>
    </location>
</feature>
<comment type="caution">
    <text evidence="3">The sequence shown here is derived from an EMBL/GenBank/DDBJ whole genome shotgun (WGS) entry which is preliminary data.</text>
</comment>
<organism evidence="3 4">
    <name type="scientific">Fusibacter bizertensis</name>
    <dbReference type="NCBI Taxonomy" id="1488331"/>
    <lineage>
        <taxon>Bacteria</taxon>
        <taxon>Bacillati</taxon>
        <taxon>Bacillota</taxon>
        <taxon>Clostridia</taxon>
        <taxon>Eubacteriales</taxon>
        <taxon>Eubacteriales Family XII. Incertae Sedis</taxon>
        <taxon>Fusibacter</taxon>
    </lineage>
</organism>
<dbReference type="Gene3D" id="3.30.420.40">
    <property type="match status" value="2"/>
</dbReference>
<feature type="domain" description="SHS2" evidence="2">
    <location>
        <begin position="13"/>
        <end position="209"/>
    </location>
</feature>
<evidence type="ECO:0000313" key="3">
    <source>
        <dbReference type="EMBL" id="MDH8677223.1"/>
    </source>
</evidence>